<evidence type="ECO:0000313" key="1">
    <source>
        <dbReference type="EMBL" id="KAJ1927981.1"/>
    </source>
</evidence>
<name>A0ACC1IXX6_9FUNG</name>
<feature type="non-terminal residue" evidence="1">
    <location>
        <position position="277"/>
    </location>
</feature>
<keyword evidence="2" id="KW-1185">Reference proteome</keyword>
<comment type="caution">
    <text evidence="1">The sequence shown here is derived from an EMBL/GenBank/DDBJ whole genome shotgun (WGS) entry which is preliminary data.</text>
</comment>
<proteinExistence type="predicted"/>
<dbReference type="Proteomes" id="UP001150603">
    <property type="component" value="Unassembled WGS sequence"/>
</dbReference>
<organism evidence="1 2">
    <name type="scientific">Linderina macrospora</name>
    <dbReference type="NCBI Taxonomy" id="4868"/>
    <lineage>
        <taxon>Eukaryota</taxon>
        <taxon>Fungi</taxon>
        <taxon>Fungi incertae sedis</taxon>
        <taxon>Zoopagomycota</taxon>
        <taxon>Kickxellomycotina</taxon>
        <taxon>Kickxellomycetes</taxon>
        <taxon>Kickxellales</taxon>
        <taxon>Kickxellaceae</taxon>
        <taxon>Linderina</taxon>
    </lineage>
</organism>
<dbReference type="EMBL" id="JANBPW010006722">
    <property type="protein sequence ID" value="KAJ1927981.1"/>
    <property type="molecule type" value="Genomic_DNA"/>
</dbReference>
<accession>A0ACC1IXX6</accession>
<sequence>MEDPAELLDSKAELDQEELERLLRENRALKGRLDELERENRLLKQRNFDLSMRYGRNVENRRNPFELEFSEDETPQPENAEEARSSDNNEVSGAGYSVEDSELSGKEPDEAHADLPKVAIDSQVTLTTKSSPRANKRSSIEGATKQRRDKEVAGGNDASVYAEDGDADAEGTSPADKKGTSSGSRDKKDRRPAADKFDITDRDGSAKHNGDGEPSAVPKEKKLGAVRDDDEQRHGGLARRKEARQVKCYAELDGHDGAIYSTMYSPDGSMIASASFD</sequence>
<evidence type="ECO:0000313" key="2">
    <source>
        <dbReference type="Proteomes" id="UP001150603"/>
    </source>
</evidence>
<protein>
    <submittedName>
        <fullName evidence="1">Uncharacterized protein</fullName>
    </submittedName>
</protein>
<reference evidence="1" key="1">
    <citation type="submission" date="2022-07" db="EMBL/GenBank/DDBJ databases">
        <title>Phylogenomic reconstructions and comparative analyses of Kickxellomycotina fungi.</title>
        <authorList>
            <person name="Reynolds N.K."/>
            <person name="Stajich J.E."/>
            <person name="Barry K."/>
            <person name="Grigoriev I.V."/>
            <person name="Crous P."/>
            <person name="Smith M.E."/>
        </authorList>
    </citation>
    <scope>NUCLEOTIDE SEQUENCE</scope>
    <source>
        <strain evidence="1">NRRL 5244</strain>
    </source>
</reference>
<gene>
    <name evidence="1" type="ORF">FBU59_007168</name>
</gene>